<proteinExistence type="predicted"/>
<keyword evidence="3" id="KW-1185">Reference proteome</keyword>
<feature type="region of interest" description="Disordered" evidence="1">
    <location>
        <begin position="1"/>
        <end position="48"/>
    </location>
</feature>
<dbReference type="Proteomes" id="UP001500908">
    <property type="component" value="Unassembled WGS sequence"/>
</dbReference>
<organism evidence="2 3">
    <name type="scientific">Salinactinospora qingdaonensis</name>
    <dbReference type="NCBI Taxonomy" id="702744"/>
    <lineage>
        <taxon>Bacteria</taxon>
        <taxon>Bacillati</taxon>
        <taxon>Actinomycetota</taxon>
        <taxon>Actinomycetes</taxon>
        <taxon>Streptosporangiales</taxon>
        <taxon>Nocardiopsidaceae</taxon>
        <taxon>Salinactinospora</taxon>
    </lineage>
</organism>
<sequence>MKFELVDTTDWNGVQSSLDDTGDQGGQQSGEVEDSTSQEQSERSPRARLHAFTARLAGYTKGDAARAGESLALLRQRLTAEEARLTGSGHSAPPPPPANFRADVFAASDRQHPPRIA</sequence>
<dbReference type="RefSeq" id="WP_344975337.1">
    <property type="nucleotide sequence ID" value="NZ_BAABDD010000029.1"/>
</dbReference>
<name>A0ABP7GA47_9ACTN</name>
<evidence type="ECO:0000256" key="1">
    <source>
        <dbReference type="SAM" id="MobiDB-lite"/>
    </source>
</evidence>
<evidence type="ECO:0000313" key="2">
    <source>
        <dbReference type="EMBL" id="GAA3759915.1"/>
    </source>
</evidence>
<accession>A0ABP7GA47</accession>
<feature type="region of interest" description="Disordered" evidence="1">
    <location>
        <begin position="82"/>
        <end position="101"/>
    </location>
</feature>
<gene>
    <name evidence="2" type="ORF">GCM10022402_42330</name>
</gene>
<comment type="caution">
    <text evidence="2">The sequence shown here is derived from an EMBL/GenBank/DDBJ whole genome shotgun (WGS) entry which is preliminary data.</text>
</comment>
<dbReference type="EMBL" id="BAABDD010000029">
    <property type="protein sequence ID" value="GAA3759915.1"/>
    <property type="molecule type" value="Genomic_DNA"/>
</dbReference>
<evidence type="ECO:0000313" key="3">
    <source>
        <dbReference type="Proteomes" id="UP001500908"/>
    </source>
</evidence>
<protein>
    <submittedName>
        <fullName evidence="2">Uncharacterized protein</fullName>
    </submittedName>
</protein>
<reference evidence="3" key="1">
    <citation type="journal article" date="2019" name="Int. J. Syst. Evol. Microbiol.">
        <title>The Global Catalogue of Microorganisms (GCM) 10K type strain sequencing project: providing services to taxonomists for standard genome sequencing and annotation.</title>
        <authorList>
            <consortium name="The Broad Institute Genomics Platform"/>
            <consortium name="The Broad Institute Genome Sequencing Center for Infectious Disease"/>
            <person name="Wu L."/>
            <person name="Ma J."/>
        </authorList>
    </citation>
    <scope>NUCLEOTIDE SEQUENCE [LARGE SCALE GENOMIC DNA]</scope>
    <source>
        <strain evidence="3">JCM 17137</strain>
    </source>
</reference>